<name>A0A378I196_9GAMM</name>
<dbReference type="AlphaFoldDB" id="A0A378I196"/>
<keyword evidence="4" id="KW-1185">Reference proteome</keyword>
<keyword evidence="1 3" id="KW-0378">Hydrolase</keyword>
<dbReference type="InterPro" id="IPR029058">
    <property type="entry name" value="AB_hydrolase_fold"/>
</dbReference>
<dbReference type="Proteomes" id="UP000254968">
    <property type="component" value="Unassembled WGS sequence"/>
</dbReference>
<dbReference type="InterPro" id="IPR000073">
    <property type="entry name" value="AB_hydrolase_1"/>
</dbReference>
<gene>
    <name evidence="3" type="ORF">NCTC13315_01030</name>
</gene>
<sequence length="298" mass="34097">MKTNYFLGASTDGFHRIVYTEWGQPSPTKPAVFCVHGLLRNRHDFDALATFLSQQGRHLFCPDIAGRGDSDWFKNPQHYNFEQYIADMTALIARSAATAVDWIGTSMGGLIGMMIAAMPNSPIRRLVLNDVGPQVPLHGLRRLSKYADTRVVFSSKEEARQYYQKIYADFGNLSESQWMDFTEHSIKLQSDGKYTAKCDPNITHTKTTTQFMWELVQHPHKTLEGIFFDIDLWHIWQQVTCPVLIIHGRHSDILLPEHIAKMQKTHPQMDLLQIENAGHAPALLELAEHEKIKNWLQA</sequence>
<accession>A0A378I196</accession>
<dbReference type="InterPro" id="IPR050266">
    <property type="entry name" value="AB_hydrolase_sf"/>
</dbReference>
<dbReference type="Pfam" id="PF00561">
    <property type="entry name" value="Abhydrolase_1"/>
    <property type="match status" value="1"/>
</dbReference>
<evidence type="ECO:0000256" key="1">
    <source>
        <dbReference type="ARBA" id="ARBA00022801"/>
    </source>
</evidence>
<dbReference type="GO" id="GO:0016787">
    <property type="term" value="F:hydrolase activity"/>
    <property type="evidence" value="ECO:0007669"/>
    <property type="project" value="UniProtKB-KW"/>
</dbReference>
<evidence type="ECO:0000313" key="4">
    <source>
        <dbReference type="Proteomes" id="UP000254968"/>
    </source>
</evidence>
<evidence type="ECO:0000313" key="3">
    <source>
        <dbReference type="EMBL" id="STX28500.1"/>
    </source>
</evidence>
<dbReference type="GO" id="GO:0016020">
    <property type="term" value="C:membrane"/>
    <property type="evidence" value="ECO:0007669"/>
    <property type="project" value="TreeGrafter"/>
</dbReference>
<protein>
    <submittedName>
        <fullName evidence="3">Hydrolase</fullName>
    </submittedName>
</protein>
<dbReference type="Gene3D" id="3.40.50.1820">
    <property type="entry name" value="alpha/beta hydrolase"/>
    <property type="match status" value="1"/>
</dbReference>
<organism evidence="3 4">
    <name type="scientific">Legionella beliardensis</name>
    <dbReference type="NCBI Taxonomy" id="91822"/>
    <lineage>
        <taxon>Bacteria</taxon>
        <taxon>Pseudomonadati</taxon>
        <taxon>Pseudomonadota</taxon>
        <taxon>Gammaproteobacteria</taxon>
        <taxon>Legionellales</taxon>
        <taxon>Legionellaceae</taxon>
        <taxon>Legionella</taxon>
    </lineage>
</organism>
<reference evidence="3 4" key="1">
    <citation type="submission" date="2018-06" db="EMBL/GenBank/DDBJ databases">
        <authorList>
            <consortium name="Pathogen Informatics"/>
            <person name="Doyle S."/>
        </authorList>
    </citation>
    <scope>NUCLEOTIDE SEQUENCE [LARGE SCALE GENOMIC DNA]</scope>
    <source>
        <strain evidence="3 4">NCTC13315</strain>
    </source>
</reference>
<dbReference type="PANTHER" id="PTHR43798">
    <property type="entry name" value="MONOACYLGLYCEROL LIPASE"/>
    <property type="match status" value="1"/>
</dbReference>
<dbReference type="SUPFAM" id="SSF53474">
    <property type="entry name" value="alpha/beta-Hydrolases"/>
    <property type="match status" value="1"/>
</dbReference>
<dbReference type="OrthoDB" id="9791366at2"/>
<proteinExistence type="predicted"/>
<dbReference type="RefSeq" id="WP_115302241.1">
    <property type="nucleotide sequence ID" value="NZ_CAAAHO010000001.1"/>
</dbReference>
<dbReference type="PANTHER" id="PTHR43798:SF31">
    <property type="entry name" value="AB HYDROLASE SUPERFAMILY PROTEIN YCLE"/>
    <property type="match status" value="1"/>
</dbReference>
<dbReference type="EMBL" id="UGNV01000001">
    <property type="protein sequence ID" value="STX28500.1"/>
    <property type="molecule type" value="Genomic_DNA"/>
</dbReference>
<evidence type="ECO:0000259" key="2">
    <source>
        <dbReference type="Pfam" id="PF00561"/>
    </source>
</evidence>
<feature type="domain" description="AB hydrolase-1" evidence="2">
    <location>
        <begin position="30"/>
        <end position="283"/>
    </location>
</feature>